<reference evidence="1 2" key="2">
    <citation type="submission" date="2006-07" db="EMBL/GenBank/DDBJ databases">
        <title>Sequencing of the draft genome and assembly of Chlorobium ferroxidans DSM 13031.</title>
        <authorList>
            <consortium name="US DOE Joint Genome Institute (JGI-PGF)"/>
            <person name="Copeland A."/>
            <person name="Lucas S."/>
            <person name="Lapidus A."/>
            <person name="Barry K."/>
            <person name="Glavina del Rio T."/>
            <person name="Dalin E."/>
            <person name="Tice H."/>
            <person name="Bruce D."/>
            <person name="Pitluck S."/>
            <person name="Richardson P."/>
        </authorList>
    </citation>
    <scope>NUCLEOTIDE SEQUENCE [LARGE SCALE GENOMIC DNA]</scope>
    <source>
        <strain evidence="1 2">DSM 13031</strain>
    </source>
</reference>
<keyword evidence="2" id="KW-1185">Reference proteome</keyword>
<organism evidence="1 2">
    <name type="scientific">Chlorobium ferrooxidans DSM 13031</name>
    <dbReference type="NCBI Taxonomy" id="377431"/>
    <lineage>
        <taxon>Bacteria</taxon>
        <taxon>Pseudomonadati</taxon>
        <taxon>Chlorobiota</taxon>
        <taxon>Chlorobiia</taxon>
        <taxon>Chlorobiales</taxon>
        <taxon>Chlorobiaceae</taxon>
        <taxon>Chlorobium/Pelodictyon group</taxon>
        <taxon>Chlorobium</taxon>
    </lineage>
</organism>
<dbReference type="Proteomes" id="UP000004162">
    <property type="component" value="Unassembled WGS sequence"/>
</dbReference>
<gene>
    <name evidence="1" type="ORF">CferDRAFT_0091</name>
</gene>
<accession>Q0YP86</accession>
<evidence type="ECO:0000313" key="1">
    <source>
        <dbReference type="EMBL" id="EAT58104.1"/>
    </source>
</evidence>
<name>Q0YP86_9CHLB</name>
<reference evidence="1 2" key="1">
    <citation type="submission" date="2006-07" db="EMBL/GenBank/DDBJ databases">
        <title>Annotation of the draft genome assembly of Chlorobium ferroxidans DSM 13031.</title>
        <authorList>
            <consortium name="US DOE Joint Genome Institute (JGI-ORNL)"/>
            <person name="Larimer F."/>
            <person name="Land M."/>
            <person name="Hauser L."/>
        </authorList>
    </citation>
    <scope>NUCLEOTIDE SEQUENCE [LARGE SCALE GENOMIC DNA]</scope>
    <source>
        <strain evidence="1 2">DSM 13031</strain>
    </source>
</reference>
<proteinExistence type="predicted"/>
<dbReference type="AlphaFoldDB" id="Q0YP86"/>
<dbReference type="RefSeq" id="WP_006367295.1">
    <property type="nucleotide sequence ID" value="NZ_AASE01000032.1"/>
</dbReference>
<evidence type="ECO:0000313" key="2">
    <source>
        <dbReference type="Proteomes" id="UP000004162"/>
    </source>
</evidence>
<sequence length="95" mass="11182">MTGAFFSRYLLELTTEERNEVKKVARELLAKLKDLLVLNWRHKIEARSQLKLAIEDTLDYGLPLAYTPELYRQKCSALFEHVYESYPERNAGIYV</sequence>
<comment type="caution">
    <text evidence="1">The sequence shown here is derived from an EMBL/GenBank/DDBJ whole genome shotgun (WGS) entry which is preliminary data.</text>
</comment>
<protein>
    <submittedName>
        <fullName evidence="1">Putative type I restriction enzyme R protein</fullName>
    </submittedName>
</protein>
<dbReference type="EMBL" id="AASE01000032">
    <property type="protein sequence ID" value="EAT58104.1"/>
    <property type="molecule type" value="Genomic_DNA"/>
</dbReference>